<evidence type="ECO:0000313" key="3">
    <source>
        <dbReference type="Proteomes" id="UP000008524"/>
    </source>
</evidence>
<sequence>MTKRTKHALRTVKDFIFHPSVVGHVFPGKKMKLSNRLNLDLPSPLCFIIFRNRLTTTSSVVFDTRQLLARPFAQNTIAAMTLLGSILFFFWNFLRAFVRVSPHWRGYQPSP</sequence>
<dbReference type="Proteomes" id="UP000008524">
    <property type="component" value="Chromosome 11"/>
</dbReference>
<dbReference type="AlphaFoldDB" id="Q383H1"/>
<keyword evidence="1" id="KW-0812">Transmembrane</keyword>
<dbReference type="KEGG" id="tbr:Tb11.01.2870"/>
<accession>Q383H1</accession>
<name>Q383H1_TRYB2</name>
<organism evidence="2 3">
    <name type="scientific">Trypanosoma brucei brucei (strain 927/4 GUTat10.1)</name>
    <dbReference type="NCBI Taxonomy" id="185431"/>
    <lineage>
        <taxon>Eukaryota</taxon>
        <taxon>Discoba</taxon>
        <taxon>Euglenozoa</taxon>
        <taxon>Kinetoplastea</taxon>
        <taxon>Metakinetoplastina</taxon>
        <taxon>Trypanosomatida</taxon>
        <taxon>Trypanosomatidae</taxon>
        <taxon>Trypanosoma</taxon>
    </lineage>
</organism>
<keyword evidence="1" id="KW-1133">Transmembrane helix</keyword>
<dbReference type="RefSeq" id="XP_829172.1">
    <property type="nucleotide sequence ID" value="XM_824079.1"/>
</dbReference>
<dbReference type="PaxDb" id="5691-EAN80060"/>
<gene>
    <name evidence="2" type="ORF">Tb11.01.2870</name>
</gene>
<dbReference type="EMBL" id="CH464491">
    <property type="protein sequence ID" value="EAN80060.1"/>
    <property type="molecule type" value="Genomic_DNA"/>
</dbReference>
<evidence type="ECO:0000313" key="2">
    <source>
        <dbReference type="EMBL" id="EAN80060.1"/>
    </source>
</evidence>
<keyword evidence="1" id="KW-0472">Membrane</keyword>
<protein>
    <submittedName>
        <fullName evidence="2">Uncharacterized protein</fullName>
    </submittedName>
</protein>
<evidence type="ECO:0000256" key="1">
    <source>
        <dbReference type="SAM" id="Phobius"/>
    </source>
</evidence>
<feature type="transmembrane region" description="Helical" evidence="1">
    <location>
        <begin position="72"/>
        <end position="94"/>
    </location>
</feature>
<dbReference type="GeneID" id="3665676"/>
<dbReference type="InParanoid" id="Q383H1"/>
<reference evidence="2 3" key="1">
    <citation type="journal article" date="2005" name="Science">
        <title>Comparative genomics of trypanosomatid parasitic protozoa.</title>
        <authorList>
            <person name="El-Sayed N.M."/>
            <person name="Myler P.J."/>
            <person name="Blandin G."/>
            <person name="Berriman M."/>
            <person name="Crabtree J."/>
            <person name="Aggarwal G."/>
            <person name="Caler E."/>
            <person name="Renauld H."/>
            <person name="Worthey E.A."/>
            <person name="Hertz-Fowler C."/>
            <person name="Ghedin E."/>
            <person name="Peacock C."/>
            <person name="Bartholomeu D.C."/>
            <person name="Haas B.J."/>
            <person name="Tran A.N."/>
            <person name="Wortman J.R."/>
            <person name="Alsmark U.C."/>
            <person name="Angiuoli S."/>
            <person name="Anupama A."/>
            <person name="Badger J."/>
            <person name="Bringaud F."/>
            <person name="Cadag E."/>
            <person name="Carlton J.M."/>
            <person name="Cerqueira G.C."/>
            <person name="Creasy T."/>
            <person name="Delcher A.L."/>
            <person name="Djikeng A."/>
            <person name="Embley T.M."/>
            <person name="Hauser C."/>
            <person name="Ivens A.C."/>
            <person name="Kummerfeld S.K."/>
            <person name="Pereira-Leal J.B."/>
            <person name="Nilsson D."/>
            <person name="Peterson J."/>
            <person name="Salzberg S.L."/>
            <person name="Shallom J."/>
            <person name="Silva J.C."/>
            <person name="Sundaram J."/>
            <person name="Westenberger S."/>
            <person name="White O."/>
            <person name="Melville S.E."/>
            <person name="Donelson J.E."/>
            <person name="Andersson B."/>
            <person name="Stuart K.D."/>
            <person name="Hall N."/>
        </authorList>
    </citation>
    <scope>NUCLEOTIDE SEQUENCE [LARGE SCALE GENOMIC DNA]</scope>
    <source>
        <strain evidence="2 3">927/4 GUTat10.1</strain>
    </source>
</reference>
<proteinExistence type="predicted"/>
<keyword evidence="3" id="KW-1185">Reference proteome</keyword>
<reference evidence="2 3" key="2">
    <citation type="journal article" date="2005" name="Science">
        <title>The genome of the African trypanosome Trypanosoma brucei.</title>
        <authorList>
            <person name="Berriman M."/>
            <person name="Ghedin E."/>
            <person name="Hertz-Fowler C."/>
            <person name="Blandin G."/>
            <person name="Renauld H."/>
            <person name="Bartholomeu D.C."/>
            <person name="Lennard N.J."/>
            <person name="Caler E."/>
            <person name="Hamlin N.E."/>
            <person name="Haas B."/>
            <person name="Bohme U."/>
            <person name="Hannick L."/>
            <person name="Aslett M.A."/>
            <person name="Shallom J."/>
            <person name="Marcello L."/>
            <person name="Hou L."/>
            <person name="Wickstead B."/>
            <person name="Alsmark U.C."/>
            <person name="Arrowsmith C."/>
            <person name="Atkin R.J."/>
            <person name="Barron A.J."/>
            <person name="Bringaud F."/>
            <person name="Brooks K."/>
            <person name="Carrington M."/>
            <person name="Cherevach I."/>
            <person name="Chillingworth T.J."/>
            <person name="Churcher C."/>
            <person name="Clark L.N."/>
            <person name="Corton C.H."/>
            <person name="Cronin A."/>
            <person name="Davies R.M."/>
            <person name="Doggett J."/>
            <person name="Djikeng A."/>
            <person name="Feldblyum T."/>
            <person name="Field M.C."/>
            <person name="Fraser A."/>
            <person name="Goodhead I."/>
            <person name="Hance Z."/>
            <person name="Harper D."/>
            <person name="Harris B.R."/>
            <person name="Hauser H."/>
            <person name="Hostetler J."/>
            <person name="Ivens A."/>
            <person name="Jagels K."/>
            <person name="Johnson D."/>
            <person name="Johnson J."/>
            <person name="Jones K."/>
            <person name="Kerhornou A.X."/>
            <person name="Koo H."/>
            <person name="Larke N."/>
            <person name="Landfear S."/>
            <person name="Larkin C."/>
            <person name="Leech V."/>
            <person name="Line A."/>
            <person name="Lord A."/>
            <person name="Macleod A."/>
            <person name="Mooney P.J."/>
            <person name="Moule S."/>
            <person name="Martin D.M."/>
            <person name="Morgan G.W."/>
            <person name="Mungall K."/>
            <person name="Norbertczak H."/>
            <person name="Ormond D."/>
            <person name="Pai G."/>
            <person name="Peacock C.S."/>
            <person name="Peterson J."/>
            <person name="Quail M.A."/>
            <person name="Rabbinowitsch E."/>
            <person name="Rajandream M.A."/>
            <person name="Reitter C."/>
            <person name="Salzberg S.L."/>
            <person name="Sanders M."/>
            <person name="Schobel S."/>
            <person name="Sharp S."/>
            <person name="Simmonds M."/>
            <person name="Simpson A.J."/>
            <person name="Tallon L."/>
            <person name="Turner C.M."/>
            <person name="Tait A."/>
            <person name="Tivey A.R."/>
            <person name="Van Aken S."/>
            <person name="Walker D."/>
            <person name="Wanless D."/>
            <person name="Wang S."/>
            <person name="White B."/>
            <person name="White O."/>
            <person name="Whitehead S."/>
            <person name="Woodward J."/>
            <person name="Wortman J."/>
            <person name="Adams M.D."/>
            <person name="Embley T.M."/>
            <person name="Gull K."/>
            <person name="Ullu E."/>
            <person name="Barry J.D."/>
            <person name="Fairlamb A.H."/>
            <person name="Opperdoes F."/>
            <person name="Barrell B.G."/>
            <person name="Donelson J.E."/>
            <person name="Hall N."/>
            <person name="Fraser C.M."/>
            <person name="Melville S.E."/>
            <person name="El-Sayed N.M."/>
        </authorList>
    </citation>
    <scope>NUCLEOTIDE SEQUENCE [LARGE SCALE GENOMIC DNA]</scope>
    <source>
        <strain evidence="2 3">927/4 GUTat10.1</strain>
    </source>
</reference>